<feature type="domain" description="DUF4200" evidence="3">
    <location>
        <begin position="70"/>
        <end position="186"/>
    </location>
</feature>
<dbReference type="PANTHER" id="PTHR21683:SF18">
    <property type="entry name" value="COILED-COIL DOMAIN-CONTAINING PROTEIN 42 HOMOLOG"/>
    <property type="match status" value="1"/>
</dbReference>
<dbReference type="RefSeq" id="XP_031428560.1">
    <property type="nucleotide sequence ID" value="XM_031572700.2"/>
</dbReference>
<protein>
    <submittedName>
        <fullName evidence="5">Coiled-coil domain-containing protein 42 homolog</fullName>
    </submittedName>
</protein>
<sequence length="392" mass="45458">MGTLTLPSINKDDPRFILQVENKMKNIFVTQLQGTREVEDANTNLIPVITEPRSRILETGVNTMQRTLVLKKQVELDELDSKFAHKRQEFKVRMEALEHRRADLEQKQKQTKDKASKFEKFVEENELKHRRALKKFQVEQRLNDLKHKELTGLVEELETLQTRQEELRGLVSKHKMFEDYLMKILDVLPESYYGNGADSLVMSILRRHETLSITRQDLVGQLGSLAEELELGQRNLDVLKQEHNTNKLMINKELSELQTKWDRVTERAKLLEMTTQIHQGQSRDQVEEVGSLLMAVRNLGEQCYLSHYGPLEEMDVLDMIDMIKEHLLDIADMEERATLLGESDSVAISSFAVGREKGSQTMKKIKIVQELQESHADNWTAKHIRNAKGTFK</sequence>
<evidence type="ECO:0000256" key="1">
    <source>
        <dbReference type="ARBA" id="ARBA00023054"/>
    </source>
</evidence>
<evidence type="ECO:0000259" key="3">
    <source>
        <dbReference type="Pfam" id="PF13863"/>
    </source>
</evidence>
<keyword evidence="4" id="KW-1185">Reference proteome</keyword>
<name>A0A6P8FYY0_CLUHA</name>
<dbReference type="GO" id="GO:0005856">
    <property type="term" value="C:cytoskeleton"/>
    <property type="evidence" value="ECO:0007669"/>
    <property type="project" value="UniProtKB-ARBA"/>
</dbReference>
<reference evidence="5" key="1">
    <citation type="submission" date="2025-08" db="UniProtKB">
        <authorList>
            <consortium name="RefSeq"/>
        </authorList>
    </citation>
    <scope>IDENTIFICATION</scope>
</reference>
<dbReference type="Pfam" id="PF13863">
    <property type="entry name" value="DUF4200"/>
    <property type="match status" value="1"/>
</dbReference>
<dbReference type="AlphaFoldDB" id="A0A6P8FYY0"/>
<dbReference type="PANTHER" id="PTHR21683">
    <property type="entry name" value="COILED-COIL DOMAIN-CONTAINING PROTEIN 42 LIKE-2-LIKE-RELATED"/>
    <property type="match status" value="1"/>
</dbReference>
<dbReference type="GeneID" id="116221553"/>
<dbReference type="InterPro" id="IPR025252">
    <property type="entry name" value="DUF4200"/>
</dbReference>
<organism evidence="4 5">
    <name type="scientific">Clupea harengus</name>
    <name type="common">Atlantic herring</name>
    <dbReference type="NCBI Taxonomy" id="7950"/>
    <lineage>
        <taxon>Eukaryota</taxon>
        <taxon>Metazoa</taxon>
        <taxon>Chordata</taxon>
        <taxon>Craniata</taxon>
        <taxon>Vertebrata</taxon>
        <taxon>Euteleostomi</taxon>
        <taxon>Actinopterygii</taxon>
        <taxon>Neopterygii</taxon>
        <taxon>Teleostei</taxon>
        <taxon>Clupei</taxon>
        <taxon>Clupeiformes</taxon>
        <taxon>Clupeoidei</taxon>
        <taxon>Clupeidae</taxon>
        <taxon>Clupea</taxon>
    </lineage>
</organism>
<proteinExistence type="predicted"/>
<feature type="coiled-coil region" evidence="2">
    <location>
        <begin position="87"/>
        <end position="114"/>
    </location>
</feature>
<dbReference type="KEGG" id="char:116221553"/>
<accession>A0A6P8FYY0</accession>
<dbReference type="OrthoDB" id="2134857at2759"/>
<keyword evidence="1 2" id="KW-0175">Coiled coil</keyword>
<evidence type="ECO:0000256" key="2">
    <source>
        <dbReference type="SAM" id="Coils"/>
    </source>
</evidence>
<evidence type="ECO:0000313" key="5">
    <source>
        <dbReference type="RefSeq" id="XP_031428560.1"/>
    </source>
</evidence>
<dbReference type="Proteomes" id="UP000515152">
    <property type="component" value="Chromosome 8"/>
</dbReference>
<dbReference type="InterPro" id="IPR051147">
    <property type="entry name" value="CFAP_domain-containing"/>
</dbReference>
<gene>
    <name evidence="5" type="primary">si:ch1073-416d2.4</name>
</gene>
<evidence type="ECO:0000313" key="4">
    <source>
        <dbReference type="Proteomes" id="UP000515152"/>
    </source>
</evidence>